<sequence>MLRTFATRSMRCLRLVAMGSNLSFIAYAWTMRLWPILLPHAILLPLNACRLRQIEAARRAGREPA</sequence>
<comment type="caution">
    <text evidence="2">The sequence shown here is derived from an EMBL/GenBank/DDBJ whole genome shotgun (WGS) entry which is preliminary data.</text>
</comment>
<dbReference type="RefSeq" id="WP_248666303.1">
    <property type="nucleotide sequence ID" value="NZ_JALPRX010000026.1"/>
</dbReference>
<evidence type="ECO:0000313" key="3">
    <source>
        <dbReference type="Proteomes" id="UP001139516"/>
    </source>
</evidence>
<keyword evidence="1" id="KW-0812">Transmembrane</keyword>
<dbReference type="Proteomes" id="UP001139516">
    <property type="component" value="Unassembled WGS sequence"/>
</dbReference>
<name>A0A9X1Y6U2_9PROT</name>
<evidence type="ECO:0000256" key="1">
    <source>
        <dbReference type="SAM" id="Phobius"/>
    </source>
</evidence>
<accession>A0A9X1Y6U2</accession>
<proteinExistence type="predicted"/>
<organism evidence="2 3">
    <name type="scientific">Roseomonas acroporae</name>
    <dbReference type="NCBI Taxonomy" id="2937791"/>
    <lineage>
        <taxon>Bacteria</taxon>
        <taxon>Pseudomonadati</taxon>
        <taxon>Pseudomonadota</taxon>
        <taxon>Alphaproteobacteria</taxon>
        <taxon>Acetobacterales</taxon>
        <taxon>Roseomonadaceae</taxon>
        <taxon>Roseomonas</taxon>
    </lineage>
</organism>
<gene>
    <name evidence="2" type="ORF">M0638_07285</name>
</gene>
<keyword evidence="3" id="KW-1185">Reference proteome</keyword>
<keyword evidence="1" id="KW-1133">Transmembrane helix</keyword>
<keyword evidence="1" id="KW-0472">Membrane</keyword>
<feature type="transmembrane region" description="Helical" evidence="1">
    <location>
        <begin position="12"/>
        <end position="30"/>
    </location>
</feature>
<dbReference type="EMBL" id="JALPRX010000026">
    <property type="protein sequence ID" value="MCK8784178.1"/>
    <property type="molecule type" value="Genomic_DNA"/>
</dbReference>
<evidence type="ECO:0000313" key="2">
    <source>
        <dbReference type="EMBL" id="MCK8784178.1"/>
    </source>
</evidence>
<reference evidence="2" key="1">
    <citation type="submission" date="2022-04" db="EMBL/GenBank/DDBJ databases">
        <title>Roseomonas acroporae sp. nov., isolated from coral Acropora digitifera.</title>
        <authorList>
            <person name="Sun H."/>
        </authorList>
    </citation>
    <scope>NUCLEOTIDE SEQUENCE</scope>
    <source>
        <strain evidence="2">NAR14</strain>
    </source>
</reference>
<protein>
    <submittedName>
        <fullName evidence="2">Uncharacterized protein</fullName>
    </submittedName>
</protein>
<dbReference type="AlphaFoldDB" id="A0A9X1Y6U2"/>